<proteinExistence type="predicted"/>
<dbReference type="EMBL" id="FMZA01000001">
    <property type="protein sequence ID" value="SDB95659.1"/>
    <property type="molecule type" value="Genomic_DNA"/>
</dbReference>
<evidence type="ECO:0000313" key="1">
    <source>
        <dbReference type="EMBL" id="SDB95659.1"/>
    </source>
</evidence>
<keyword evidence="2" id="KW-1185">Reference proteome</keyword>
<reference evidence="1 2" key="1">
    <citation type="submission" date="2016-10" db="EMBL/GenBank/DDBJ databases">
        <authorList>
            <person name="de Groot N.N."/>
        </authorList>
    </citation>
    <scope>NUCLEOTIDE SEQUENCE [LARGE SCALE GENOMIC DNA]</scope>
    <source>
        <strain evidence="1 2">DSM 45514</strain>
    </source>
</reference>
<dbReference type="Proteomes" id="UP000199387">
    <property type="component" value="Unassembled WGS sequence"/>
</dbReference>
<dbReference type="Pfam" id="PF03698">
    <property type="entry name" value="UPF0180"/>
    <property type="match status" value="1"/>
</dbReference>
<name>A0A1G6HN16_9BACL</name>
<dbReference type="RefSeq" id="WP_091565381.1">
    <property type="nucleotide sequence ID" value="NZ_FMZA01000001.1"/>
</dbReference>
<dbReference type="OrthoDB" id="1708042at2"/>
<sequence>MNNYRVAVEEGLNHVSQYLQSQGCQVEPLNADQLQNCDCCVISGEDKDMMGMQDAMGQMQVINAEGLTPEEVYQSVQRGMNQQ</sequence>
<dbReference type="STRING" id="1236220.SAMN04488112_101102"/>
<gene>
    <name evidence="1" type="ORF">SAMN04488112_101102</name>
</gene>
<accession>A0A1G6HN16</accession>
<organism evidence="1 2">
    <name type="scientific">Melghirimyces thermohalophilus</name>
    <dbReference type="NCBI Taxonomy" id="1236220"/>
    <lineage>
        <taxon>Bacteria</taxon>
        <taxon>Bacillati</taxon>
        <taxon>Bacillota</taxon>
        <taxon>Bacilli</taxon>
        <taxon>Bacillales</taxon>
        <taxon>Thermoactinomycetaceae</taxon>
        <taxon>Melghirimyces</taxon>
    </lineage>
</organism>
<dbReference type="InterPro" id="IPR005370">
    <property type="entry name" value="UPF0180"/>
</dbReference>
<dbReference type="AlphaFoldDB" id="A0A1G6HN16"/>
<evidence type="ECO:0000313" key="2">
    <source>
        <dbReference type="Proteomes" id="UP000199387"/>
    </source>
</evidence>
<protein>
    <submittedName>
        <fullName evidence="1">Uncharacterized protein family (UPF0180)</fullName>
    </submittedName>
</protein>